<reference evidence="2 3" key="1">
    <citation type="submission" date="2016-01" db="EMBL/GenBank/DDBJ databases">
        <title>The new phylogeny of the genus Mycobacterium.</title>
        <authorList>
            <person name="Tarcisio F."/>
            <person name="Conor M."/>
            <person name="Antonella G."/>
            <person name="Elisabetta G."/>
            <person name="Giulia F.S."/>
            <person name="Sara T."/>
            <person name="Anna F."/>
            <person name="Clotilde B."/>
            <person name="Roberto B."/>
            <person name="Veronica D.S."/>
            <person name="Fabio R."/>
            <person name="Monica P."/>
            <person name="Olivier J."/>
            <person name="Enrico T."/>
            <person name="Nicola S."/>
        </authorList>
    </citation>
    <scope>NUCLEOTIDE SEQUENCE [LARGE SCALE GENOMIC DNA]</scope>
    <source>
        <strain evidence="2 3">DSM 45166</strain>
    </source>
</reference>
<organism evidence="2 3">
    <name type="scientific">Mycobacterium kyorinense</name>
    <dbReference type="NCBI Taxonomy" id="487514"/>
    <lineage>
        <taxon>Bacteria</taxon>
        <taxon>Bacillati</taxon>
        <taxon>Actinomycetota</taxon>
        <taxon>Actinomycetes</taxon>
        <taxon>Mycobacteriales</taxon>
        <taxon>Mycobacteriaceae</taxon>
        <taxon>Mycobacterium</taxon>
    </lineage>
</organism>
<proteinExistence type="predicted"/>
<dbReference type="InterPro" id="IPR003847">
    <property type="entry name" value="Put_antitoxin"/>
</dbReference>
<dbReference type="EMBL" id="LQPE01000027">
    <property type="protein sequence ID" value="ORW09071.1"/>
    <property type="molecule type" value="Genomic_DNA"/>
</dbReference>
<comment type="caution">
    <text evidence="2">The sequence shown here is derived from an EMBL/GenBank/DDBJ whole genome shotgun (WGS) entry which is preliminary data.</text>
</comment>
<dbReference type="Proteomes" id="UP000193487">
    <property type="component" value="Unassembled WGS sequence"/>
</dbReference>
<dbReference type="RefSeq" id="WP_045385426.1">
    <property type="nucleotide sequence ID" value="NZ_BBKA01000182.1"/>
</dbReference>
<dbReference type="OrthoDB" id="4869793at2"/>
<protein>
    <recommendedName>
        <fullName evidence="4">Antitoxin</fullName>
    </recommendedName>
</protein>
<sequence>MPTKTISIDLEAYERLRAARRSPDESFSRVIKRAQWRNEAPTASALLDALAELPTVDDHVLERLDEAQIADVPPADRWRHG</sequence>
<evidence type="ECO:0000256" key="1">
    <source>
        <dbReference type="ARBA" id="ARBA00022649"/>
    </source>
</evidence>
<evidence type="ECO:0000313" key="2">
    <source>
        <dbReference type="EMBL" id="ORW09071.1"/>
    </source>
</evidence>
<dbReference type="AlphaFoldDB" id="A0A1X1YDG5"/>
<name>A0A1X1YDG5_9MYCO</name>
<gene>
    <name evidence="2" type="ORF">AWC14_22460</name>
</gene>
<evidence type="ECO:0008006" key="4">
    <source>
        <dbReference type="Google" id="ProtNLM"/>
    </source>
</evidence>
<keyword evidence="3" id="KW-1185">Reference proteome</keyword>
<accession>A0A1X1YDG5</accession>
<evidence type="ECO:0000313" key="3">
    <source>
        <dbReference type="Proteomes" id="UP000193487"/>
    </source>
</evidence>
<dbReference type="Pfam" id="PF02697">
    <property type="entry name" value="VAPB_antitox"/>
    <property type="match status" value="1"/>
</dbReference>
<keyword evidence="1" id="KW-1277">Toxin-antitoxin system</keyword>